<dbReference type="PANTHER" id="PTHR22911:SF137">
    <property type="entry name" value="SOLUTE CARRIER FAMILY 35 MEMBER G2-RELATED"/>
    <property type="match status" value="1"/>
</dbReference>
<dbReference type="STRING" id="519424.AZF04_07190"/>
<keyword evidence="7 8" id="KW-0472">Membrane</keyword>
<dbReference type="InterPro" id="IPR000620">
    <property type="entry name" value="EamA_dom"/>
</dbReference>
<dbReference type="GO" id="GO:0005886">
    <property type="term" value="C:plasma membrane"/>
    <property type="evidence" value="ECO:0007669"/>
    <property type="project" value="UniProtKB-SubCell"/>
</dbReference>
<feature type="transmembrane region" description="Helical" evidence="8">
    <location>
        <begin position="109"/>
        <end position="126"/>
    </location>
</feature>
<feature type="transmembrane region" description="Helical" evidence="8">
    <location>
        <begin position="40"/>
        <end position="57"/>
    </location>
</feature>
<evidence type="ECO:0000256" key="7">
    <source>
        <dbReference type="ARBA" id="ARBA00023136"/>
    </source>
</evidence>
<evidence type="ECO:0000256" key="3">
    <source>
        <dbReference type="ARBA" id="ARBA00022448"/>
    </source>
</evidence>
<feature type="transmembrane region" description="Helical" evidence="8">
    <location>
        <begin position="243"/>
        <end position="263"/>
    </location>
</feature>
<dbReference type="InterPro" id="IPR004626">
    <property type="entry name" value="RarD"/>
</dbReference>
<dbReference type="NCBIfam" id="TIGR00688">
    <property type="entry name" value="rarD"/>
    <property type="match status" value="1"/>
</dbReference>
<keyword evidence="5 8" id="KW-0812">Transmembrane</keyword>
<keyword evidence="3" id="KW-0813">Transport</keyword>
<protein>
    <submittedName>
        <fullName evidence="10">Transporter</fullName>
    </submittedName>
</protein>
<dbReference type="PANTHER" id="PTHR22911">
    <property type="entry name" value="ACYL-MALONYL CONDENSING ENZYME-RELATED"/>
    <property type="match status" value="1"/>
</dbReference>
<accession>A0A161Q1D8</accession>
<evidence type="ECO:0000256" key="4">
    <source>
        <dbReference type="ARBA" id="ARBA00022475"/>
    </source>
</evidence>
<comment type="similarity">
    <text evidence="2">Belongs to the EamA transporter family.</text>
</comment>
<evidence type="ECO:0000259" key="9">
    <source>
        <dbReference type="Pfam" id="PF00892"/>
    </source>
</evidence>
<evidence type="ECO:0000256" key="5">
    <source>
        <dbReference type="ARBA" id="ARBA00022692"/>
    </source>
</evidence>
<dbReference type="RefSeq" id="WP_061949113.1">
    <property type="nucleotide sequence ID" value="NZ_LTAO01000023.1"/>
</dbReference>
<proteinExistence type="inferred from homology"/>
<feature type="transmembrane region" description="Helical" evidence="8">
    <location>
        <begin position="184"/>
        <end position="204"/>
    </location>
</feature>
<feature type="transmembrane region" description="Helical" evidence="8">
    <location>
        <begin position="216"/>
        <end position="236"/>
    </location>
</feature>
<evidence type="ECO:0000313" key="11">
    <source>
        <dbReference type="Proteomes" id="UP000075806"/>
    </source>
</evidence>
<comment type="caution">
    <text evidence="10">The sequence shown here is derived from an EMBL/GenBank/DDBJ whole genome shotgun (WGS) entry which is preliminary data.</text>
</comment>
<evidence type="ECO:0000256" key="6">
    <source>
        <dbReference type="ARBA" id="ARBA00022989"/>
    </source>
</evidence>
<dbReference type="Proteomes" id="UP000075806">
    <property type="component" value="Unassembled WGS sequence"/>
</dbReference>
<feature type="domain" description="EamA" evidence="9">
    <location>
        <begin position="9"/>
        <end position="149"/>
    </location>
</feature>
<evidence type="ECO:0000256" key="2">
    <source>
        <dbReference type="ARBA" id="ARBA00007362"/>
    </source>
</evidence>
<dbReference type="Pfam" id="PF00892">
    <property type="entry name" value="EamA"/>
    <property type="match status" value="2"/>
</dbReference>
<feature type="transmembrane region" description="Helical" evidence="8">
    <location>
        <begin position="7"/>
        <end position="28"/>
    </location>
</feature>
<dbReference type="OrthoDB" id="369870at2"/>
<dbReference type="EMBL" id="LTAO01000023">
    <property type="protein sequence ID" value="KYG29303.1"/>
    <property type="molecule type" value="Genomic_DNA"/>
</dbReference>
<comment type="subcellular location">
    <subcellularLocation>
        <location evidence="1">Cell membrane</location>
        <topology evidence="1">Multi-pass membrane protein</topology>
    </subcellularLocation>
</comment>
<feature type="transmembrane region" description="Helical" evidence="8">
    <location>
        <begin position="156"/>
        <end position="172"/>
    </location>
</feature>
<dbReference type="InterPro" id="IPR037185">
    <property type="entry name" value="EmrE-like"/>
</dbReference>
<evidence type="ECO:0000313" key="10">
    <source>
        <dbReference type="EMBL" id="KYG29303.1"/>
    </source>
</evidence>
<dbReference type="AlphaFoldDB" id="A0A161Q1D8"/>
<name>A0A161Q1D8_9BACI</name>
<keyword evidence="6 8" id="KW-1133">Transmembrane helix</keyword>
<dbReference type="SUPFAM" id="SSF103481">
    <property type="entry name" value="Multidrug resistance efflux transporter EmrE"/>
    <property type="match status" value="2"/>
</dbReference>
<feature type="domain" description="EamA" evidence="9">
    <location>
        <begin position="160"/>
        <end position="286"/>
    </location>
</feature>
<reference evidence="10" key="1">
    <citation type="submission" date="2016-02" db="EMBL/GenBank/DDBJ databases">
        <title>Genome sequence of Bacillus trypoxylicola KCTC 13244(T).</title>
        <authorList>
            <person name="Jeong H."/>
            <person name="Park S.-H."/>
            <person name="Choi S.-K."/>
        </authorList>
    </citation>
    <scope>NUCLEOTIDE SEQUENCE [LARGE SCALE GENOMIC DNA]</scope>
    <source>
        <strain evidence="10">KCTC 13244</strain>
    </source>
</reference>
<gene>
    <name evidence="10" type="ORF">AZF04_07190</name>
</gene>
<feature type="transmembrane region" description="Helical" evidence="8">
    <location>
        <begin position="78"/>
        <end position="97"/>
    </location>
</feature>
<evidence type="ECO:0000256" key="8">
    <source>
        <dbReference type="SAM" id="Phobius"/>
    </source>
</evidence>
<sequence>MNSNQSFKIGIISGLGSYLLWGVFPIYWKLLEHIDPLVVLAHRVIWSLCFVLIIILVSNQFKKAILEGKSIFKNVKRFIGIISASILISINWYVFIWAVSNEYVLQASLGYYINPLINVILAFFFFKERFNRKQIIAFLLAFIGVMFITIDYGEFPYVSMLLALTFGLYGLLKKMVNVSSLVGLFVETLLISPLAFLFLFQSNLTPQLAIADQTTWLLIGGGIATAIPLLLFASAAKRIPFSLIGFLQYLAPTIMLILGVFIYKEPFSWIQAIAFLFIWSGLIFFTLASSKRSIERKVTAT</sequence>
<organism evidence="10 11">
    <name type="scientific">Alkalihalobacillus trypoxylicola</name>
    <dbReference type="NCBI Taxonomy" id="519424"/>
    <lineage>
        <taxon>Bacteria</taxon>
        <taxon>Bacillati</taxon>
        <taxon>Bacillota</taxon>
        <taxon>Bacilli</taxon>
        <taxon>Bacillales</taxon>
        <taxon>Bacillaceae</taxon>
        <taxon>Alkalihalobacillus</taxon>
    </lineage>
</organism>
<feature type="transmembrane region" description="Helical" evidence="8">
    <location>
        <begin position="269"/>
        <end position="288"/>
    </location>
</feature>
<evidence type="ECO:0000256" key="1">
    <source>
        <dbReference type="ARBA" id="ARBA00004651"/>
    </source>
</evidence>
<keyword evidence="4" id="KW-1003">Cell membrane</keyword>
<feature type="transmembrane region" description="Helical" evidence="8">
    <location>
        <begin position="133"/>
        <end position="150"/>
    </location>
</feature>
<keyword evidence="11" id="KW-1185">Reference proteome</keyword>